<keyword evidence="3 7" id="KW-0436">Ligase</keyword>
<evidence type="ECO:0000256" key="1">
    <source>
        <dbReference type="ARBA" id="ARBA00007572"/>
    </source>
</evidence>
<accession>A0A7Z0DC72</accession>
<comment type="caution">
    <text evidence="7">The sequence shown here is derived from an EMBL/GenBank/DDBJ whole genome shotgun (WGS) entry which is preliminary data.</text>
</comment>
<dbReference type="InterPro" id="IPR044119">
    <property type="entry name" value="Adenylation_LigC-like"/>
</dbReference>
<proteinExistence type="inferred from homology"/>
<protein>
    <recommendedName>
        <fullName evidence="2">DNA ligase (ATP)</fullName>
        <ecNumber evidence="2">6.5.1.1</ecNumber>
    </recommendedName>
</protein>
<dbReference type="GO" id="GO:0003910">
    <property type="term" value="F:DNA ligase (ATP) activity"/>
    <property type="evidence" value="ECO:0007669"/>
    <property type="project" value="UniProtKB-EC"/>
</dbReference>
<dbReference type="PANTHER" id="PTHR45674:SF4">
    <property type="entry name" value="DNA LIGASE 1"/>
    <property type="match status" value="1"/>
</dbReference>
<dbReference type="GO" id="GO:0006281">
    <property type="term" value="P:DNA repair"/>
    <property type="evidence" value="ECO:0007669"/>
    <property type="project" value="InterPro"/>
</dbReference>
<dbReference type="EC" id="6.5.1.1" evidence="2"/>
<dbReference type="Gene3D" id="2.40.50.140">
    <property type="entry name" value="Nucleic acid-binding proteins"/>
    <property type="match status" value="1"/>
</dbReference>
<dbReference type="CDD" id="cd07905">
    <property type="entry name" value="Adenylation_DNA_ligase_LigC"/>
    <property type="match status" value="1"/>
</dbReference>
<evidence type="ECO:0000256" key="3">
    <source>
        <dbReference type="ARBA" id="ARBA00022598"/>
    </source>
</evidence>
<dbReference type="InterPro" id="IPR012310">
    <property type="entry name" value="DNA_ligase_ATP-dep_cent"/>
</dbReference>
<dbReference type="InterPro" id="IPR012309">
    <property type="entry name" value="DNA_ligase_ATP-dep_C"/>
</dbReference>
<dbReference type="InterPro" id="IPR012340">
    <property type="entry name" value="NA-bd_OB-fold"/>
</dbReference>
<dbReference type="Pfam" id="PF01068">
    <property type="entry name" value="DNA_ligase_A_M"/>
    <property type="match status" value="1"/>
</dbReference>
<dbReference type="SUPFAM" id="SSF50249">
    <property type="entry name" value="Nucleic acid-binding proteins"/>
    <property type="match status" value="1"/>
</dbReference>
<sequence>MDLPLSPPLAPMLAAPATTIPPGMAYEPKWDGFRALVFRDHDEVRLISRSGRDLTPYFPDVVEAVRADAPQRCVLDGELVVIDGDALRFTRLLERSGAAPHRVAQLVRLRPASMIVFDVLAVDDLAMLRLPYRERRRVAEALFADLSGPLFLSPMTTDPDTAREWFARFEGNGLDGVIAKSPDGPYLPGVRAMTKIKHRRDADTVIGGFRLHKNSAPGRPLLGVLHLGLHDERGRLAWVGACSGFSRDARERLLEVLLPLALTPGTPAHAEHPWAPPTLPGDARRPQPGPRSGGPDEATYLLAPELVCEVSYDHLEDDLRFRSSPAFVRFRPDRLPAECTFAQLEARPSTDLRSVLGAGPVTRS</sequence>
<dbReference type="RefSeq" id="WP_179446251.1">
    <property type="nucleotide sequence ID" value="NZ_JACBZS010000001.1"/>
</dbReference>
<dbReference type="Gene3D" id="3.30.470.30">
    <property type="entry name" value="DNA ligase/mRNA capping enzyme"/>
    <property type="match status" value="1"/>
</dbReference>
<gene>
    <name evidence="7" type="ORF">GGQ54_003175</name>
</gene>
<organism evidence="7 8">
    <name type="scientific">Naumannella cuiyingiana</name>
    <dbReference type="NCBI Taxonomy" id="1347891"/>
    <lineage>
        <taxon>Bacteria</taxon>
        <taxon>Bacillati</taxon>
        <taxon>Actinomycetota</taxon>
        <taxon>Actinomycetes</taxon>
        <taxon>Propionibacteriales</taxon>
        <taxon>Propionibacteriaceae</taxon>
        <taxon>Naumannella</taxon>
    </lineage>
</organism>
<evidence type="ECO:0000313" key="8">
    <source>
        <dbReference type="Proteomes" id="UP000527616"/>
    </source>
</evidence>
<comment type="similarity">
    <text evidence="1">Belongs to the ATP-dependent DNA ligase family.</text>
</comment>
<keyword evidence="8" id="KW-1185">Reference proteome</keyword>
<dbReference type="Proteomes" id="UP000527616">
    <property type="component" value="Unassembled WGS sequence"/>
</dbReference>
<dbReference type="PANTHER" id="PTHR45674">
    <property type="entry name" value="DNA LIGASE 1/3 FAMILY MEMBER"/>
    <property type="match status" value="1"/>
</dbReference>
<evidence type="ECO:0000313" key="7">
    <source>
        <dbReference type="EMBL" id="NYI72615.1"/>
    </source>
</evidence>
<reference evidence="7 8" key="1">
    <citation type="submission" date="2020-07" db="EMBL/GenBank/DDBJ databases">
        <title>Sequencing the genomes of 1000 actinobacteria strains.</title>
        <authorList>
            <person name="Klenk H.-P."/>
        </authorList>
    </citation>
    <scope>NUCLEOTIDE SEQUENCE [LARGE SCALE GENOMIC DNA]</scope>
    <source>
        <strain evidence="7 8">DSM 103164</strain>
    </source>
</reference>
<dbReference type="EMBL" id="JACBZS010000001">
    <property type="protein sequence ID" value="NYI72615.1"/>
    <property type="molecule type" value="Genomic_DNA"/>
</dbReference>
<evidence type="ECO:0000259" key="6">
    <source>
        <dbReference type="PROSITE" id="PS50160"/>
    </source>
</evidence>
<dbReference type="NCBIfam" id="NF006078">
    <property type="entry name" value="PRK08224.1"/>
    <property type="match status" value="1"/>
</dbReference>
<dbReference type="InterPro" id="IPR050191">
    <property type="entry name" value="ATP-dep_DNA_ligase"/>
</dbReference>
<evidence type="ECO:0000256" key="4">
    <source>
        <dbReference type="ARBA" id="ARBA00034003"/>
    </source>
</evidence>
<comment type="catalytic activity">
    <reaction evidence="4">
        <text>ATP + (deoxyribonucleotide)n-3'-hydroxyl + 5'-phospho-(deoxyribonucleotide)m = (deoxyribonucleotide)n+m + AMP + diphosphate.</text>
        <dbReference type="EC" id="6.5.1.1"/>
    </reaction>
</comment>
<dbReference type="PROSITE" id="PS00697">
    <property type="entry name" value="DNA_LIGASE_A1"/>
    <property type="match status" value="1"/>
</dbReference>
<dbReference type="SUPFAM" id="SSF56091">
    <property type="entry name" value="DNA ligase/mRNA capping enzyme, catalytic domain"/>
    <property type="match status" value="1"/>
</dbReference>
<feature type="region of interest" description="Disordered" evidence="5">
    <location>
        <begin position="267"/>
        <end position="298"/>
    </location>
</feature>
<dbReference type="GO" id="GO:0006310">
    <property type="term" value="P:DNA recombination"/>
    <property type="evidence" value="ECO:0007669"/>
    <property type="project" value="InterPro"/>
</dbReference>
<dbReference type="Pfam" id="PF04679">
    <property type="entry name" value="DNA_ligase_A_C"/>
    <property type="match status" value="1"/>
</dbReference>
<name>A0A7Z0DC72_9ACTN</name>
<dbReference type="AlphaFoldDB" id="A0A7Z0DC72"/>
<feature type="domain" description="ATP-dependent DNA ligase family profile" evidence="6">
    <location>
        <begin position="114"/>
        <end position="201"/>
    </location>
</feature>
<evidence type="ECO:0000256" key="2">
    <source>
        <dbReference type="ARBA" id="ARBA00012727"/>
    </source>
</evidence>
<dbReference type="PROSITE" id="PS50160">
    <property type="entry name" value="DNA_LIGASE_A3"/>
    <property type="match status" value="1"/>
</dbReference>
<dbReference type="GO" id="GO:0005524">
    <property type="term" value="F:ATP binding"/>
    <property type="evidence" value="ECO:0007669"/>
    <property type="project" value="InterPro"/>
</dbReference>
<dbReference type="InterPro" id="IPR016059">
    <property type="entry name" value="DNA_ligase_ATP-dep_CS"/>
</dbReference>
<evidence type="ECO:0000256" key="5">
    <source>
        <dbReference type="SAM" id="MobiDB-lite"/>
    </source>
</evidence>